<dbReference type="InterPro" id="IPR038071">
    <property type="entry name" value="UROD/MetE-like_sf"/>
</dbReference>
<sequence length="52" mass="5904">MLNYFLSSVRHNIEIAGEAGGLLCTPTHLLEPEVPWENIEAYVEACREFRLA</sequence>
<dbReference type="Gene3D" id="3.20.20.210">
    <property type="match status" value="1"/>
</dbReference>
<comment type="caution">
    <text evidence="1">The sequence shown here is derived from an EMBL/GenBank/DDBJ whole genome shotgun (WGS) entry which is preliminary data.</text>
</comment>
<dbReference type="RefSeq" id="WP_168964104.1">
    <property type="nucleotide sequence ID" value="NZ_JABAEW010000085.1"/>
</dbReference>
<proteinExistence type="predicted"/>
<dbReference type="Proteomes" id="UP000576225">
    <property type="component" value="Unassembled WGS sequence"/>
</dbReference>
<evidence type="ECO:0000313" key="2">
    <source>
        <dbReference type="Proteomes" id="UP000576225"/>
    </source>
</evidence>
<name>A0A848B0X3_9BACT</name>
<evidence type="ECO:0008006" key="3">
    <source>
        <dbReference type="Google" id="ProtNLM"/>
    </source>
</evidence>
<dbReference type="SUPFAM" id="SSF51726">
    <property type="entry name" value="UROD/MetE-like"/>
    <property type="match status" value="1"/>
</dbReference>
<dbReference type="AlphaFoldDB" id="A0A848B0X3"/>
<dbReference type="EMBL" id="JABAEW010000085">
    <property type="protein sequence ID" value="NMD89188.1"/>
    <property type="molecule type" value="Genomic_DNA"/>
</dbReference>
<gene>
    <name evidence="1" type="ORF">HF882_21615</name>
</gene>
<accession>A0A848B0X3</accession>
<organism evidence="1 2">
    <name type="scientific">Victivallis vadensis</name>
    <dbReference type="NCBI Taxonomy" id="172901"/>
    <lineage>
        <taxon>Bacteria</taxon>
        <taxon>Pseudomonadati</taxon>
        <taxon>Lentisphaerota</taxon>
        <taxon>Lentisphaeria</taxon>
        <taxon>Victivallales</taxon>
        <taxon>Victivallaceae</taxon>
        <taxon>Victivallis</taxon>
    </lineage>
</organism>
<evidence type="ECO:0000313" key="1">
    <source>
        <dbReference type="EMBL" id="NMD89188.1"/>
    </source>
</evidence>
<reference evidence="1 2" key="1">
    <citation type="submission" date="2020-04" db="EMBL/GenBank/DDBJ databases">
        <authorList>
            <person name="Hitch T.C.A."/>
            <person name="Wylensek D."/>
            <person name="Clavel T."/>
        </authorList>
    </citation>
    <scope>NUCLEOTIDE SEQUENCE [LARGE SCALE GENOMIC DNA]</scope>
    <source>
        <strain evidence="1 2">COR2-253-APC-1A</strain>
    </source>
</reference>
<protein>
    <recommendedName>
        <fullName evidence="3">Uroporphyrinogen decarboxylase</fullName>
    </recommendedName>
</protein>